<reference evidence="1 2" key="1">
    <citation type="submission" date="2016-10" db="EMBL/GenBank/DDBJ databases">
        <authorList>
            <person name="de Groot N.N."/>
        </authorList>
    </citation>
    <scope>NUCLEOTIDE SEQUENCE [LARGE SCALE GENOMIC DNA]</scope>
    <source>
        <strain evidence="1 2">DSM 23031</strain>
    </source>
</reference>
<organism evidence="1 2">
    <name type="scientific">Chryseobacterium culicis</name>
    <dbReference type="NCBI Taxonomy" id="680127"/>
    <lineage>
        <taxon>Bacteria</taxon>
        <taxon>Pseudomonadati</taxon>
        <taxon>Bacteroidota</taxon>
        <taxon>Flavobacteriia</taxon>
        <taxon>Flavobacteriales</taxon>
        <taxon>Weeksellaceae</taxon>
        <taxon>Chryseobacterium group</taxon>
        <taxon>Chryseobacterium</taxon>
    </lineage>
</organism>
<gene>
    <name evidence="1" type="ORF">SAMN05421593_1473</name>
</gene>
<dbReference type="AlphaFoldDB" id="A0A1H6H7R8"/>
<protein>
    <submittedName>
        <fullName evidence="1">Uncharacterized protein</fullName>
    </submittedName>
</protein>
<evidence type="ECO:0000313" key="1">
    <source>
        <dbReference type="EMBL" id="SEH31526.1"/>
    </source>
</evidence>
<dbReference type="Proteomes" id="UP000198561">
    <property type="component" value="Unassembled WGS sequence"/>
</dbReference>
<dbReference type="STRING" id="680127.SAMN05421593_1473"/>
<evidence type="ECO:0000313" key="2">
    <source>
        <dbReference type="Proteomes" id="UP000198561"/>
    </source>
</evidence>
<proteinExistence type="predicted"/>
<sequence>MLWVGSVFITRMLPPGHKIYDQESKKTYKKQKV</sequence>
<dbReference type="EMBL" id="FNWQ01000002">
    <property type="protein sequence ID" value="SEH31526.1"/>
    <property type="molecule type" value="Genomic_DNA"/>
</dbReference>
<name>A0A1H6H7R8_CHRCI</name>
<accession>A0A1H6H7R8</accession>